<proteinExistence type="inferred from homology"/>
<evidence type="ECO:0000256" key="3">
    <source>
        <dbReference type="ARBA" id="ARBA00022630"/>
    </source>
</evidence>
<feature type="domain" description="Acyl-CoA dehydrogenase/oxidase C-terminal" evidence="7">
    <location>
        <begin position="237"/>
        <end position="386"/>
    </location>
</feature>
<sequence>MTSTLTQGMVFTDEQQAFAESIRDFCQRECGTREQRDALTDDGAESHNQALYQRMADLGWAGVAIPEEYGGSGGSLVDQCIFFQETWRGLAPINGAGSASTVGGCYKRFGTDAQKQSALGAMAGGTIMAIAISEPEAGSDVGNIACRAEAADGGYVVNGQKTWCSSAQIATHLLLIARTSREGSRHDGLTMLEIPVDAPGVEIRPIDTLGGKEVNDVFLTDVFVPDGQVIGEPGRAWKQVMAGLNGERLVCAAQGVGMAERTLEDLLAYVKERKQFGKAIGTFQALRHRIADLAIEVECSRLITYDVATRVEAGRGSEPELQRLTSMAKVKVTETAKQVALEGLQMMGGYGYATEYDMQKHVRMSLAPPIYAGTNEIQREIISATLGLR</sequence>
<evidence type="ECO:0000259" key="7">
    <source>
        <dbReference type="Pfam" id="PF00441"/>
    </source>
</evidence>
<dbReference type="EC" id="1.3.99.-" evidence="10"/>
<evidence type="ECO:0000256" key="5">
    <source>
        <dbReference type="ARBA" id="ARBA00023002"/>
    </source>
</evidence>
<dbReference type="CDD" id="cd00567">
    <property type="entry name" value="ACAD"/>
    <property type="match status" value="1"/>
</dbReference>
<dbReference type="Pfam" id="PF02770">
    <property type="entry name" value="Acyl-CoA_dh_M"/>
    <property type="match status" value="1"/>
</dbReference>
<dbReference type="PANTHER" id="PTHR43884">
    <property type="entry name" value="ACYL-COA DEHYDROGENASE"/>
    <property type="match status" value="1"/>
</dbReference>
<comment type="cofactor">
    <cofactor evidence="1 6">
        <name>FAD</name>
        <dbReference type="ChEBI" id="CHEBI:57692"/>
    </cofactor>
</comment>
<evidence type="ECO:0000256" key="4">
    <source>
        <dbReference type="ARBA" id="ARBA00022827"/>
    </source>
</evidence>
<dbReference type="AlphaFoldDB" id="A0AAU7B3R9"/>
<dbReference type="InterPro" id="IPR006091">
    <property type="entry name" value="Acyl-CoA_Oxase/DH_mid-dom"/>
</dbReference>
<evidence type="ECO:0000256" key="6">
    <source>
        <dbReference type="RuleBase" id="RU362125"/>
    </source>
</evidence>
<dbReference type="Gene3D" id="2.40.110.10">
    <property type="entry name" value="Butyryl-CoA Dehydrogenase, subunit A, domain 2"/>
    <property type="match status" value="1"/>
</dbReference>
<dbReference type="GO" id="GO:0003995">
    <property type="term" value="F:acyl-CoA dehydrogenase activity"/>
    <property type="evidence" value="ECO:0007669"/>
    <property type="project" value="TreeGrafter"/>
</dbReference>
<dbReference type="KEGG" id="parq:DSM112329_05422"/>
<dbReference type="InterPro" id="IPR009075">
    <property type="entry name" value="AcylCo_DH/oxidase_C"/>
</dbReference>
<organism evidence="10">
    <name type="scientific">Paraconexibacter sp. AEG42_29</name>
    <dbReference type="NCBI Taxonomy" id="2997339"/>
    <lineage>
        <taxon>Bacteria</taxon>
        <taxon>Bacillati</taxon>
        <taxon>Actinomycetota</taxon>
        <taxon>Thermoleophilia</taxon>
        <taxon>Solirubrobacterales</taxon>
        <taxon>Paraconexibacteraceae</taxon>
        <taxon>Paraconexibacter</taxon>
    </lineage>
</organism>
<dbReference type="SUPFAM" id="SSF56645">
    <property type="entry name" value="Acyl-CoA dehydrogenase NM domain-like"/>
    <property type="match status" value="1"/>
</dbReference>
<evidence type="ECO:0000259" key="8">
    <source>
        <dbReference type="Pfam" id="PF02770"/>
    </source>
</evidence>
<evidence type="ECO:0000259" key="9">
    <source>
        <dbReference type="Pfam" id="PF02771"/>
    </source>
</evidence>
<feature type="domain" description="Acyl-CoA dehydrogenase/oxidase N-terminal" evidence="9">
    <location>
        <begin position="12"/>
        <end position="125"/>
    </location>
</feature>
<dbReference type="InterPro" id="IPR009100">
    <property type="entry name" value="AcylCoA_DH/oxidase_NM_dom_sf"/>
</dbReference>
<keyword evidence="3 6" id="KW-0285">Flavoprotein</keyword>
<dbReference type="InterPro" id="IPR037069">
    <property type="entry name" value="AcylCoA_DH/ox_N_sf"/>
</dbReference>
<evidence type="ECO:0000313" key="10">
    <source>
        <dbReference type="EMBL" id="XAY08521.1"/>
    </source>
</evidence>
<dbReference type="InterPro" id="IPR013786">
    <property type="entry name" value="AcylCoA_DH/ox_N"/>
</dbReference>
<dbReference type="Pfam" id="PF00441">
    <property type="entry name" value="Acyl-CoA_dh_1"/>
    <property type="match status" value="1"/>
</dbReference>
<dbReference type="InterPro" id="IPR046373">
    <property type="entry name" value="Acyl-CoA_Oxase/DH_mid-dom_sf"/>
</dbReference>
<evidence type="ECO:0000256" key="1">
    <source>
        <dbReference type="ARBA" id="ARBA00001974"/>
    </source>
</evidence>
<keyword evidence="5 6" id="KW-0560">Oxidoreductase</keyword>
<evidence type="ECO:0000256" key="2">
    <source>
        <dbReference type="ARBA" id="ARBA00009347"/>
    </source>
</evidence>
<dbReference type="Pfam" id="PF02771">
    <property type="entry name" value="Acyl-CoA_dh_N"/>
    <property type="match status" value="1"/>
</dbReference>
<dbReference type="PANTHER" id="PTHR43884:SF20">
    <property type="entry name" value="ACYL-COA DEHYDROGENASE FADE28"/>
    <property type="match status" value="1"/>
</dbReference>
<name>A0AAU7B3R9_9ACTN</name>
<accession>A0AAU7B3R9</accession>
<reference evidence="10" key="1">
    <citation type="submission" date="2022-12" db="EMBL/GenBank/DDBJ databases">
        <title>Paraconexibacter alkalitolerans sp. nov. and Baekduia alba sp. nov., isolated from soil and emended description of the genera Paraconexibacter (Chun et al., 2020) and Baekduia (An et al., 2020).</title>
        <authorList>
            <person name="Vieira S."/>
            <person name="Huber K.J."/>
            <person name="Geppert A."/>
            <person name="Wolf J."/>
            <person name="Neumann-Schaal M."/>
            <person name="Muesken M."/>
            <person name="Overmann J."/>
        </authorList>
    </citation>
    <scope>NUCLEOTIDE SEQUENCE</scope>
    <source>
        <strain evidence="10">AEG42_29</strain>
    </source>
</reference>
<dbReference type="Gene3D" id="1.10.540.10">
    <property type="entry name" value="Acyl-CoA dehydrogenase/oxidase, N-terminal domain"/>
    <property type="match status" value="1"/>
</dbReference>
<keyword evidence="4 6" id="KW-0274">FAD</keyword>
<comment type="similarity">
    <text evidence="2 6">Belongs to the acyl-CoA dehydrogenase family.</text>
</comment>
<dbReference type="InterPro" id="IPR036250">
    <property type="entry name" value="AcylCo_DH-like_C"/>
</dbReference>
<dbReference type="GO" id="GO:0050660">
    <property type="term" value="F:flavin adenine dinucleotide binding"/>
    <property type="evidence" value="ECO:0007669"/>
    <property type="project" value="InterPro"/>
</dbReference>
<gene>
    <name evidence="10" type="ORF">DSM112329_05422</name>
</gene>
<dbReference type="RefSeq" id="WP_354699700.1">
    <property type="nucleotide sequence ID" value="NZ_CP114014.1"/>
</dbReference>
<feature type="domain" description="Acyl-CoA oxidase/dehydrogenase middle" evidence="8">
    <location>
        <begin position="129"/>
        <end position="216"/>
    </location>
</feature>
<dbReference type="EMBL" id="CP114014">
    <property type="protein sequence ID" value="XAY08521.1"/>
    <property type="molecule type" value="Genomic_DNA"/>
</dbReference>
<protein>
    <submittedName>
        <fullName evidence="10">Acyl-CoA dehydrogenase fadE25</fullName>
        <ecNumber evidence="10">1.3.99.-</ecNumber>
    </submittedName>
</protein>
<dbReference type="Gene3D" id="1.20.140.10">
    <property type="entry name" value="Butyryl-CoA Dehydrogenase, subunit A, domain 3"/>
    <property type="match status" value="1"/>
</dbReference>
<dbReference type="SUPFAM" id="SSF47203">
    <property type="entry name" value="Acyl-CoA dehydrogenase C-terminal domain-like"/>
    <property type="match status" value="1"/>
</dbReference>
<dbReference type="FunFam" id="1.20.140.10:FF:000001">
    <property type="entry name" value="Acyl-CoA dehydrogenase"/>
    <property type="match status" value="1"/>
</dbReference>